<keyword evidence="2" id="KW-0808">Transferase</keyword>
<keyword evidence="2" id="KW-0489">Methyltransferase</keyword>
<dbReference type="EMBL" id="CP000302">
    <property type="protein sequence ID" value="ABE55518.1"/>
    <property type="molecule type" value="Genomic_DNA"/>
</dbReference>
<dbReference type="InterPro" id="IPR041698">
    <property type="entry name" value="Methyltransf_25"/>
</dbReference>
<gene>
    <name evidence="2" type="ordered locus">Sden_2238</name>
</gene>
<evidence type="ECO:0000313" key="3">
    <source>
        <dbReference type="Proteomes" id="UP000001982"/>
    </source>
</evidence>
<dbReference type="Gene3D" id="3.40.50.150">
    <property type="entry name" value="Vaccinia Virus protein VP39"/>
    <property type="match status" value="1"/>
</dbReference>
<dbReference type="KEGG" id="sdn:Sden_2238"/>
<name>Q12M08_SHEDO</name>
<evidence type="ECO:0000259" key="1">
    <source>
        <dbReference type="Pfam" id="PF13649"/>
    </source>
</evidence>
<proteinExistence type="predicted"/>
<dbReference type="CDD" id="cd02440">
    <property type="entry name" value="AdoMet_MTases"/>
    <property type="match status" value="1"/>
</dbReference>
<dbReference type="AlphaFoldDB" id="Q12M08"/>
<organism evidence="2 3">
    <name type="scientific">Shewanella denitrificans (strain OS217 / ATCC BAA-1090 / DSM 15013)</name>
    <dbReference type="NCBI Taxonomy" id="318161"/>
    <lineage>
        <taxon>Bacteria</taxon>
        <taxon>Pseudomonadati</taxon>
        <taxon>Pseudomonadota</taxon>
        <taxon>Gammaproteobacteria</taxon>
        <taxon>Alteromonadales</taxon>
        <taxon>Shewanellaceae</taxon>
        <taxon>Shewanella</taxon>
    </lineage>
</organism>
<dbReference type="Pfam" id="PF13649">
    <property type="entry name" value="Methyltransf_25"/>
    <property type="match status" value="1"/>
</dbReference>
<dbReference type="GO" id="GO:0032259">
    <property type="term" value="P:methylation"/>
    <property type="evidence" value="ECO:0007669"/>
    <property type="project" value="UniProtKB-KW"/>
</dbReference>
<sequence length="261" mass="29254">MSVSSYFSLNQKAWDERAKVHFDSQFYDVNGFMQGQSSLTEIESSELTEIEVKGKKMLHLQCHFGLDSLSWARLGAKVTGVDFSEPAINKARELNHALNLDACFICSDVYSFGEQAKAEFDIVFTSFGTICWLPCIDTWAEVIADSLKSGGCFYMAEFHPIRDLLDGESYFYAPAPFVCDEGTYTENCDGKQASMASWSHPLSRVITALINAGIKIDMVNEFPFSPFDCFDGLEEREPKRFSQLVGENPLPLVYSIKGTKN</sequence>
<dbReference type="HOGENOM" id="CLU_065741_0_0_6"/>
<dbReference type="InterPro" id="IPR029063">
    <property type="entry name" value="SAM-dependent_MTases_sf"/>
</dbReference>
<keyword evidence="3" id="KW-1185">Reference proteome</keyword>
<dbReference type="SUPFAM" id="SSF53335">
    <property type="entry name" value="S-adenosyl-L-methionine-dependent methyltransferases"/>
    <property type="match status" value="1"/>
</dbReference>
<dbReference type="Proteomes" id="UP000001982">
    <property type="component" value="Chromosome"/>
</dbReference>
<dbReference type="eggNOG" id="COG2227">
    <property type="taxonomic scope" value="Bacteria"/>
</dbReference>
<evidence type="ECO:0000313" key="2">
    <source>
        <dbReference type="EMBL" id="ABE55518.1"/>
    </source>
</evidence>
<feature type="domain" description="Methyltransferase" evidence="1">
    <location>
        <begin position="58"/>
        <end position="151"/>
    </location>
</feature>
<dbReference type="STRING" id="318161.Sden_2238"/>
<accession>Q12M08</accession>
<reference evidence="2 3" key="1">
    <citation type="submission" date="2006-03" db="EMBL/GenBank/DDBJ databases">
        <title>Complete sequence of Shewanella denitrificans OS217.</title>
        <authorList>
            <consortium name="US DOE Joint Genome Institute"/>
            <person name="Copeland A."/>
            <person name="Lucas S."/>
            <person name="Lapidus A."/>
            <person name="Barry K."/>
            <person name="Detter J.C."/>
            <person name="Glavina del Rio T."/>
            <person name="Hammon N."/>
            <person name="Israni S."/>
            <person name="Dalin E."/>
            <person name="Tice H."/>
            <person name="Pitluck S."/>
            <person name="Brettin T."/>
            <person name="Bruce D."/>
            <person name="Han C."/>
            <person name="Tapia R."/>
            <person name="Gilna P."/>
            <person name="Kiss H."/>
            <person name="Schmutz J."/>
            <person name="Larimer F."/>
            <person name="Land M."/>
            <person name="Hauser L."/>
            <person name="Kyrpides N."/>
            <person name="Lykidis A."/>
            <person name="Richardson P."/>
        </authorList>
    </citation>
    <scope>NUCLEOTIDE SEQUENCE [LARGE SCALE GENOMIC DNA]</scope>
    <source>
        <strain evidence="3">OS217 / ATCC BAA-1090 / DSM 15013</strain>
    </source>
</reference>
<protein>
    <submittedName>
        <fullName evidence="2">Methyltransferase type 12</fullName>
    </submittedName>
</protein>
<dbReference type="RefSeq" id="WP_011496671.1">
    <property type="nucleotide sequence ID" value="NC_007954.1"/>
</dbReference>
<dbReference type="GO" id="GO:0008168">
    <property type="term" value="F:methyltransferase activity"/>
    <property type="evidence" value="ECO:0007669"/>
    <property type="project" value="UniProtKB-KW"/>
</dbReference>